<gene>
    <name evidence="1" type="ORF">A2Z67_05270</name>
</gene>
<proteinExistence type="predicted"/>
<sequence>MEREIELSKLGEKDIQNFVSFIKKKAGNYSWKLQNSDFDYNYFVGEGFKCLAICLKKFFEKADDDPNCYFAYRRAKKIEIRMAKNLDTSKRCKMMSTHPLLRSIAFSKYFRTSLFRQFNNIIRMANSAKRRRWWVSRIENEFLPSDGGFKEIEYQELIEYVAENIENVVERQIFILTVNPPEELCDLAILDNRRRMKIGMIRKLDGSSSGSKWGRDKVRISERNMIDFMGMQGVNISRDAYDQKLNNVKKRVVELLQNKAGEI</sequence>
<dbReference type="EMBL" id="MGFQ01000024">
    <property type="protein sequence ID" value="OGM09323.1"/>
    <property type="molecule type" value="Genomic_DNA"/>
</dbReference>
<dbReference type="Proteomes" id="UP000176939">
    <property type="component" value="Unassembled WGS sequence"/>
</dbReference>
<name>A0A1F7X364_9BACT</name>
<comment type="caution">
    <text evidence="1">The sequence shown here is derived from an EMBL/GenBank/DDBJ whole genome shotgun (WGS) entry which is preliminary data.</text>
</comment>
<reference evidence="1 2" key="1">
    <citation type="journal article" date="2016" name="Nat. Commun.">
        <title>Thousands of microbial genomes shed light on interconnected biogeochemical processes in an aquifer system.</title>
        <authorList>
            <person name="Anantharaman K."/>
            <person name="Brown C.T."/>
            <person name="Hug L.A."/>
            <person name="Sharon I."/>
            <person name="Castelle C.J."/>
            <person name="Probst A.J."/>
            <person name="Thomas B.C."/>
            <person name="Singh A."/>
            <person name="Wilkins M.J."/>
            <person name="Karaoz U."/>
            <person name="Brodie E.L."/>
            <person name="Williams K.H."/>
            <person name="Hubbard S.S."/>
            <person name="Banfield J.F."/>
        </authorList>
    </citation>
    <scope>NUCLEOTIDE SEQUENCE [LARGE SCALE GENOMIC DNA]</scope>
</reference>
<organism evidence="1 2">
    <name type="scientific">Candidatus Woesebacteria bacterium RBG_13_36_22</name>
    <dbReference type="NCBI Taxonomy" id="1802478"/>
    <lineage>
        <taxon>Bacteria</taxon>
        <taxon>Candidatus Woeseibacteriota</taxon>
    </lineage>
</organism>
<accession>A0A1F7X364</accession>
<protein>
    <submittedName>
        <fullName evidence="1">Uncharacterized protein</fullName>
    </submittedName>
</protein>
<evidence type="ECO:0000313" key="2">
    <source>
        <dbReference type="Proteomes" id="UP000176939"/>
    </source>
</evidence>
<dbReference type="AlphaFoldDB" id="A0A1F7X364"/>
<evidence type="ECO:0000313" key="1">
    <source>
        <dbReference type="EMBL" id="OGM09323.1"/>
    </source>
</evidence>